<gene>
    <name evidence="1" type="ORF">SAMN05421771_1542</name>
</gene>
<dbReference type="EMBL" id="FOZL01000001">
    <property type="protein sequence ID" value="SFS08824.1"/>
    <property type="molecule type" value="Genomic_DNA"/>
</dbReference>
<dbReference type="Proteomes" id="UP000199024">
    <property type="component" value="Unassembled WGS sequence"/>
</dbReference>
<dbReference type="RefSeq" id="WP_089838127.1">
    <property type="nucleotide sequence ID" value="NZ_FOZL01000001.1"/>
</dbReference>
<name>A0A1I6LZK7_9BACT</name>
<sequence length="76" mass="8409">MTPEHQALLNASIDQVIEIEALDGTRFLATPLFVYEGEDNPDVFFLPVERLPDGTLKTAEAGQSILLEDIQAVRKP</sequence>
<organism evidence="1 2">
    <name type="scientific">Granulicella pectinivorans</name>
    <dbReference type="NCBI Taxonomy" id="474950"/>
    <lineage>
        <taxon>Bacteria</taxon>
        <taxon>Pseudomonadati</taxon>
        <taxon>Acidobacteriota</taxon>
        <taxon>Terriglobia</taxon>
        <taxon>Terriglobales</taxon>
        <taxon>Acidobacteriaceae</taxon>
        <taxon>Granulicella</taxon>
    </lineage>
</organism>
<keyword evidence="2" id="KW-1185">Reference proteome</keyword>
<reference evidence="1 2" key="1">
    <citation type="submission" date="2016-10" db="EMBL/GenBank/DDBJ databases">
        <authorList>
            <person name="de Groot N.N."/>
        </authorList>
    </citation>
    <scope>NUCLEOTIDE SEQUENCE [LARGE SCALE GENOMIC DNA]</scope>
    <source>
        <strain evidence="1 2">DSM 21001</strain>
    </source>
</reference>
<accession>A0A1I6LZK7</accession>
<dbReference type="OrthoDB" id="122391at2"/>
<evidence type="ECO:0000313" key="1">
    <source>
        <dbReference type="EMBL" id="SFS08824.1"/>
    </source>
</evidence>
<proteinExistence type="predicted"/>
<protein>
    <submittedName>
        <fullName evidence="1">Uncharacterized protein</fullName>
    </submittedName>
</protein>
<evidence type="ECO:0000313" key="2">
    <source>
        <dbReference type="Proteomes" id="UP000199024"/>
    </source>
</evidence>
<dbReference type="AlphaFoldDB" id="A0A1I6LZK7"/>
<dbReference type="STRING" id="474950.SAMN05421771_1542"/>